<keyword evidence="2" id="KW-0812">Transmembrane</keyword>
<organism evidence="3 4">
    <name type="scientific">Tanacetum coccineum</name>
    <dbReference type="NCBI Taxonomy" id="301880"/>
    <lineage>
        <taxon>Eukaryota</taxon>
        <taxon>Viridiplantae</taxon>
        <taxon>Streptophyta</taxon>
        <taxon>Embryophyta</taxon>
        <taxon>Tracheophyta</taxon>
        <taxon>Spermatophyta</taxon>
        <taxon>Magnoliopsida</taxon>
        <taxon>eudicotyledons</taxon>
        <taxon>Gunneridae</taxon>
        <taxon>Pentapetalae</taxon>
        <taxon>asterids</taxon>
        <taxon>campanulids</taxon>
        <taxon>Asterales</taxon>
        <taxon>Asteraceae</taxon>
        <taxon>Asteroideae</taxon>
        <taxon>Anthemideae</taxon>
        <taxon>Anthemidinae</taxon>
        <taxon>Tanacetum</taxon>
    </lineage>
</organism>
<keyword evidence="4" id="KW-1185">Reference proteome</keyword>
<feature type="region of interest" description="Disordered" evidence="1">
    <location>
        <begin position="1"/>
        <end position="22"/>
    </location>
</feature>
<evidence type="ECO:0000256" key="1">
    <source>
        <dbReference type="SAM" id="MobiDB-lite"/>
    </source>
</evidence>
<keyword evidence="2" id="KW-1133">Transmembrane helix</keyword>
<feature type="transmembrane region" description="Helical" evidence="2">
    <location>
        <begin position="169"/>
        <end position="190"/>
    </location>
</feature>
<accession>A0ABQ5HSY1</accession>
<sequence>MPLDSHLDITSDHKPGSASRTSITPDFVHAGGSLLHLSNLHRSICHKGYVLFEDLYLAGWGALRYLSNWRLNDLLSLSFTATLDGTRTEVCSDCLRFQLIPLSSSTLLLSLERSTSMVLLICRLSSHMVSLRTKAFVPALLRCSACNLIMNIPKWICWRPEYFYCLNKVLLLGQGLLAFLLIVLAVFLGLQLTLGTSVEDVWPSRTHFFGSFSNCSLKILLGSSKTCIFPSVLFTGSLPLIEKLSSLLAKLDSLQGQQAESPSQ</sequence>
<protein>
    <submittedName>
        <fullName evidence="3">Uncharacterized protein</fullName>
    </submittedName>
</protein>
<feature type="compositionally biased region" description="Basic and acidic residues" evidence="1">
    <location>
        <begin position="1"/>
        <end position="15"/>
    </location>
</feature>
<dbReference type="Proteomes" id="UP001151760">
    <property type="component" value="Unassembled WGS sequence"/>
</dbReference>
<proteinExistence type="predicted"/>
<comment type="caution">
    <text evidence="3">The sequence shown here is derived from an EMBL/GenBank/DDBJ whole genome shotgun (WGS) entry which is preliminary data.</text>
</comment>
<gene>
    <name evidence="3" type="ORF">Tco_1079509</name>
</gene>
<keyword evidence="2" id="KW-0472">Membrane</keyword>
<reference evidence="3" key="2">
    <citation type="submission" date="2022-01" db="EMBL/GenBank/DDBJ databases">
        <authorList>
            <person name="Yamashiro T."/>
            <person name="Shiraishi A."/>
            <person name="Satake H."/>
            <person name="Nakayama K."/>
        </authorList>
    </citation>
    <scope>NUCLEOTIDE SEQUENCE</scope>
</reference>
<evidence type="ECO:0000313" key="3">
    <source>
        <dbReference type="EMBL" id="GJT90664.1"/>
    </source>
</evidence>
<evidence type="ECO:0000313" key="4">
    <source>
        <dbReference type="Proteomes" id="UP001151760"/>
    </source>
</evidence>
<name>A0ABQ5HSY1_9ASTR</name>
<reference evidence="3" key="1">
    <citation type="journal article" date="2022" name="Int. J. Mol. Sci.">
        <title>Draft Genome of Tanacetum Coccineum: Genomic Comparison of Closely Related Tanacetum-Family Plants.</title>
        <authorList>
            <person name="Yamashiro T."/>
            <person name="Shiraishi A."/>
            <person name="Nakayama K."/>
            <person name="Satake H."/>
        </authorList>
    </citation>
    <scope>NUCLEOTIDE SEQUENCE</scope>
</reference>
<dbReference type="EMBL" id="BQNB010019942">
    <property type="protein sequence ID" value="GJT90664.1"/>
    <property type="molecule type" value="Genomic_DNA"/>
</dbReference>
<evidence type="ECO:0000256" key="2">
    <source>
        <dbReference type="SAM" id="Phobius"/>
    </source>
</evidence>